<sequence>MFRLACARPYNIRIPQALRGLAITWQPAIHASNHLPVLTSTDSPRCTNQRTRPHPEPEPRVRDPRADTRTFPEDLEPVARPPSTSSAHHPANPLSHSQLITPTSYVNNSTVHRARYVKYDKKHTKRGSRARRYPVFRIESRRRH</sequence>
<organism evidence="1 2">
    <name type="scientific">Artomyces pyxidatus</name>
    <dbReference type="NCBI Taxonomy" id="48021"/>
    <lineage>
        <taxon>Eukaryota</taxon>
        <taxon>Fungi</taxon>
        <taxon>Dikarya</taxon>
        <taxon>Basidiomycota</taxon>
        <taxon>Agaricomycotina</taxon>
        <taxon>Agaricomycetes</taxon>
        <taxon>Russulales</taxon>
        <taxon>Auriscalpiaceae</taxon>
        <taxon>Artomyces</taxon>
    </lineage>
</organism>
<evidence type="ECO:0000313" key="2">
    <source>
        <dbReference type="Proteomes" id="UP000814140"/>
    </source>
</evidence>
<protein>
    <submittedName>
        <fullName evidence="1">Uncharacterized protein</fullName>
    </submittedName>
</protein>
<gene>
    <name evidence="1" type="ORF">BV25DRAFT_657136</name>
</gene>
<comment type="caution">
    <text evidence="1">The sequence shown here is derived from an EMBL/GenBank/DDBJ whole genome shotgun (WGS) entry which is preliminary data.</text>
</comment>
<name>A0ACB8T277_9AGAM</name>
<proteinExistence type="predicted"/>
<dbReference type="EMBL" id="MU277208">
    <property type="protein sequence ID" value="KAI0062220.1"/>
    <property type="molecule type" value="Genomic_DNA"/>
</dbReference>
<dbReference type="Proteomes" id="UP000814140">
    <property type="component" value="Unassembled WGS sequence"/>
</dbReference>
<reference evidence="1" key="2">
    <citation type="journal article" date="2022" name="New Phytol.">
        <title>Evolutionary transition to the ectomycorrhizal habit in the genomes of a hyperdiverse lineage of mushroom-forming fungi.</title>
        <authorList>
            <person name="Looney B."/>
            <person name="Miyauchi S."/>
            <person name="Morin E."/>
            <person name="Drula E."/>
            <person name="Courty P.E."/>
            <person name="Kohler A."/>
            <person name="Kuo A."/>
            <person name="LaButti K."/>
            <person name="Pangilinan J."/>
            <person name="Lipzen A."/>
            <person name="Riley R."/>
            <person name="Andreopoulos W."/>
            <person name="He G."/>
            <person name="Johnson J."/>
            <person name="Nolan M."/>
            <person name="Tritt A."/>
            <person name="Barry K.W."/>
            <person name="Grigoriev I.V."/>
            <person name="Nagy L.G."/>
            <person name="Hibbett D."/>
            <person name="Henrissat B."/>
            <person name="Matheny P.B."/>
            <person name="Labbe J."/>
            <person name="Martin F.M."/>
        </authorList>
    </citation>
    <scope>NUCLEOTIDE SEQUENCE</scope>
    <source>
        <strain evidence="1">HHB10654</strain>
    </source>
</reference>
<accession>A0ACB8T277</accession>
<keyword evidence="2" id="KW-1185">Reference proteome</keyword>
<evidence type="ECO:0000313" key="1">
    <source>
        <dbReference type="EMBL" id="KAI0062220.1"/>
    </source>
</evidence>
<reference evidence="1" key="1">
    <citation type="submission" date="2021-03" db="EMBL/GenBank/DDBJ databases">
        <authorList>
            <consortium name="DOE Joint Genome Institute"/>
            <person name="Ahrendt S."/>
            <person name="Looney B.P."/>
            <person name="Miyauchi S."/>
            <person name="Morin E."/>
            <person name="Drula E."/>
            <person name="Courty P.E."/>
            <person name="Chicoki N."/>
            <person name="Fauchery L."/>
            <person name="Kohler A."/>
            <person name="Kuo A."/>
            <person name="Labutti K."/>
            <person name="Pangilinan J."/>
            <person name="Lipzen A."/>
            <person name="Riley R."/>
            <person name="Andreopoulos W."/>
            <person name="He G."/>
            <person name="Johnson J."/>
            <person name="Barry K.W."/>
            <person name="Grigoriev I.V."/>
            <person name="Nagy L."/>
            <person name="Hibbett D."/>
            <person name="Henrissat B."/>
            <person name="Matheny P.B."/>
            <person name="Labbe J."/>
            <person name="Martin F."/>
        </authorList>
    </citation>
    <scope>NUCLEOTIDE SEQUENCE</scope>
    <source>
        <strain evidence="1">HHB10654</strain>
    </source>
</reference>